<protein>
    <recommendedName>
        <fullName evidence="4">DUF4156 domain-containing protein</fullName>
    </recommendedName>
</protein>
<keyword evidence="3" id="KW-1185">Reference proteome</keyword>
<evidence type="ECO:0000313" key="3">
    <source>
        <dbReference type="Proteomes" id="UP001157961"/>
    </source>
</evidence>
<evidence type="ECO:0000256" key="1">
    <source>
        <dbReference type="SAM" id="SignalP"/>
    </source>
</evidence>
<dbReference type="EMBL" id="FXTY01000007">
    <property type="protein sequence ID" value="SMP30534.1"/>
    <property type="molecule type" value="Genomic_DNA"/>
</dbReference>
<comment type="caution">
    <text evidence="2">The sequence shown here is derived from an EMBL/GenBank/DDBJ whole genome shotgun (WGS) entry which is preliminary data.</text>
</comment>
<sequence>MRMTKFTCQRKTPAIIAGLLIATTALSACSGNWRASFKSKRERIAFEGYQYKAKSSQVSKEEREHFEVVVSRANQSLPGARQAGEYEAVKYCIKQYGTSKMDWVIGPETETIIPVDDKIRLEGYCRP</sequence>
<accession>A0ABY1PDG6</accession>
<keyword evidence="1" id="KW-0732">Signal</keyword>
<proteinExistence type="predicted"/>
<gene>
    <name evidence="2" type="ORF">SAMN06265373_10781</name>
</gene>
<dbReference type="Proteomes" id="UP001157961">
    <property type="component" value="Unassembled WGS sequence"/>
</dbReference>
<feature type="chain" id="PRO_5046681489" description="DUF4156 domain-containing protein" evidence="1">
    <location>
        <begin position="28"/>
        <end position="127"/>
    </location>
</feature>
<dbReference type="PROSITE" id="PS51257">
    <property type="entry name" value="PROKAR_LIPOPROTEIN"/>
    <property type="match status" value="1"/>
</dbReference>
<evidence type="ECO:0008006" key="4">
    <source>
        <dbReference type="Google" id="ProtNLM"/>
    </source>
</evidence>
<name>A0ABY1PDG6_9RHOB</name>
<reference evidence="2 3" key="1">
    <citation type="submission" date="2017-05" db="EMBL/GenBank/DDBJ databases">
        <authorList>
            <person name="Varghese N."/>
            <person name="Submissions S."/>
        </authorList>
    </citation>
    <scope>NUCLEOTIDE SEQUENCE [LARGE SCALE GENOMIC DNA]</scope>
    <source>
        <strain evidence="2 3">DSM 29734</strain>
    </source>
</reference>
<organism evidence="2 3">
    <name type="scientific">Shimia sagamensis</name>
    <dbReference type="NCBI Taxonomy" id="1566352"/>
    <lineage>
        <taxon>Bacteria</taxon>
        <taxon>Pseudomonadati</taxon>
        <taxon>Pseudomonadota</taxon>
        <taxon>Alphaproteobacteria</taxon>
        <taxon>Rhodobacterales</taxon>
        <taxon>Roseobacteraceae</taxon>
    </lineage>
</organism>
<evidence type="ECO:0000313" key="2">
    <source>
        <dbReference type="EMBL" id="SMP30534.1"/>
    </source>
</evidence>
<feature type="signal peptide" evidence="1">
    <location>
        <begin position="1"/>
        <end position="27"/>
    </location>
</feature>